<keyword evidence="4" id="KW-0285">Flavoprotein</keyword>
<dbReference type="RefSeq" id="WP_013417586.1">
    <property type="nucleotide sequence ID" value="NC_014659.1"/>
</dbReference>
<dbReference type="InterPro" id="IPR001155">
    <property type="entry name" value="OxRdtase_FMN_N"/>
</dbReference>
<dbReference type="CDD" id="cd04734">
    <property type="entry name" value="OYE_like_3_FMN"/>
    <property type="match status" value="1"/>
</dbReference>
<evidence type="ECO:0000256" key="2">
    <source>
        <dbReference type="ARBA" id="ARBA00001966"/>
    </source>
</evidence>
<keyword evidence="8" id="KW-0408">Iron</keyword>
<dbReference type="AlphaFoldDB" id="A0A3S5YD41"/>
<dbReference type="EMBL" id="FN563149">
    <property type="protein sequence ID" value="CBH50535.1"/>
    <property type="molecule type" value="Genomic_DNA"/>
</dbReference>
<dbReference type="Pfam" id="PF07992">
    <property type="entry name" value="Pyr_redox_2"/>
    <property type="match status" value="1"/>
</dbReference>
<reference evidence="12" key="1">
    <citation type="journal article" date="2010" name="PLoS Genet.">
        <title>The genome of a pathogenic rhodococcus: cooptive virulence underpinned by key gene acquisitions.</title>
        <authorList>
            <person name="Letek M."/>
            <person name="Gonzalez P."/>
            <person name="Macarthur I."/>
            <person name="Rodriguez H."/>
            <person name="Freeman T.C."/>
            <person name="Valero-Rello A."/>
            <person name="Blanco M."/>
            <person name="Buckley T."/>
            <person name="Cherevach I."/>
            <person name="Fahey R."/>
            <person name="Hapeshi A."/>
            <person name="Holdstock J."/>
            <person name="Leadon D."/>
            <person name="Navas J."/>
            <person name="Ocampo A."/>
            <person name="Quail M.A."/>
            <person name="Sanders M."/>
            <person name="Scortti M.M."/>
            <person name="Prescott J.F."/>
            <person name="Fogarty U."/>
            <person name="Meijer W.G."/>
            <person name="Parkhill J."/>
            <person name="Bentley S.D."/>
            <person name="Vazquez-Boland J.A."/>
        </authorList>
    </citation>
    <scope>NUCLEOTIDE SEQUENCE [LARGE SCALE GENOMIC DNA]</scope>
    <source>
        <strain evidence="12 13">103S</strain>
    </source>
</reference>
<dbReference type="SUPFAM" id="SSF51395">
    <property type="entry name" value="FMN-linked oxidoreductases"/>
    <property type="match status" value="1"/>
</dbReference>
<protein>
    <submittedName>
        <fullName evidence="12">NADH:flavin oxidoreductase/NADH oxidase</fullName>
    </submittedName>
</protein>
<evidence type="ECO:0000256" key="4">
    <source>
        <dbReference type="ARBA" id="ARBA00022630"/>
    </source>
</evidence>
<evidence type="ECO:0000313" key="13">
    <source>
        <dbReference type="Proteomes" id="UP000006892"/>
    </source>
</evidence>
<feature type="domain" description="FAD/NAD(P)-binding" evidence="11">
    <location>
        <begin position="392"/>
        <end position="655"/>
    </location>
</feature>
<dbReference type="Proteomes" id="UP001154400">
    <property type="component" value="Chromosome"/>
</dbReference>
<sequence>MSTAIEFPTLFSPLRLGGTTLKNRIFSSGHDTVMVHDGEVTDQLVAYHRARAEGGAGMIIMQVAGIHETARYTSHVLMITDDSCIPGYRRVAEAVHEHDCKLISQIFHPGREIMESGDGALPVALAPSAVPNERFHVMPQAVGIELLQEIIAGYAEGAIRLQTAGLDGVEIVASHGYLPAQFLNPNLNVREDRYGGSLENRMRMLRETARAVRQAVGPDFVVGVRLSADENTYDATGESDTIALCKALDADGYVDYLNVTEGTSASTGGSTHIVPPMHYEAMYTAPSAAKIKKQVSVPVLVAGRINQPHEAEIVLASGQADACAMTRALICDPEMPDKAQSQRTEEIRACIACNQACIGHFHMGYPISCIQRPETGREIQFGRTVPAAAAKSVMVVGGGPAGMKAAVIAAQRGHHVTIYEAAGRVGGQVLLAERLPHRAEFGGAVTNLQSEIERYGVEVHTRVQVDAALVREVNPDVVIVATGATPYRPPLELDDALPVFESWDVIKSNAAELPKGRIVVADWRCDWIGLGVAEMIARSGGRKVTLAVDGYAPGETIQQYTRNAMLGAVYEAGVEIVTNARLYGADDDTVYLQNTLTSQPVIAEDVAALVLCLGHKQEDGLFHELTAQLSGTGTEVYAIGDCQAPRTVEEATLEGLRVASRI</sequence>
<evidence type="ECO:0000256" key="9">
    <source>
        <dbReference type="ARBA" id="ARBA00023014"/>
    </source>
</evidence>
<keyword evidence="7" id="KW-0560">Oxidoreductase</keyword>
<dbReference type="PANTHER" id="PTHR42917">
    <property type="entry name" value="2,4-DIENOYL-COA REDUCTASE"/>
    <property type="match status" value="1"/>
</dbReference>
<comment type="similarity">
    <text evidence="3">In the N-terminal section; belongs to the NADH:flavin oxidoreductase/NADH oxidase family.</text>
</comment>
<evidence type="ECO:0000256" key="1">
    <source>
        <dbReference type="ARBA" id="ARBA00001917"/>
    </source>
</evidence>
<evidence type="ECO:0000259" key="11">
    <source>
        <dbReference type="Pfam" id="PF07992"/>
    </source>
</evidence>
<evidence type="ECO:0000256" key="7">
    <source>
        <dbReference type="ARBA" id="ARBA00023002"/>
    </source>
</evidence>
<dbReference type="SUPFAM" id="SSF51905">
    <property type="entry name" value="FAD/NAD(P)-binding domain"/>
    <property type="match status" value="1"/>
</dbReference>
<dbReference type="KEGG" id="req:REQ_45810"/>
<dbReference type="GO" id="GO:0033543">
    <property type="term" value="P:fatty acid beta-oxidation, unsaturated, even number, reductase/isomerase pathway"/>
    <property type="evidence" value="ECO:0007669"/>
    <property type="project" value="TreeGrafter"/>
</dbReference>
<dbReference type="SUPFAM" id="SSF51971">
    <property type="entry name" value="Nucleotide-binding domain"/>
    <property type="match status" value="1"/>
</dbReference>
<dbReference type="Gene3D" id="3.20.20.70">
    <property type="entry name" value="Aldolase class I"/>
    <property type="match status" value="1"/>
</dbReference>
<evidence type="ECO:0000256" key="8">
    <source>
        <dbReference type="ARBA" id="ARBA00023004"/>
    </source>
</evidence>
<dbReference type="InterPro" id="IPR051793">
    <property type="entry name" value="NADH:flavin_oxidoreductase"/>
</dbReference>
<dbReference type="Gene3D" id="3.50.50.60">
    <property type="entry name" value="FAD/NAD(P)-binding domain"/>
    <property type="match status" value="1"/>
</dbReference>
<organism evidence="12">
    <name type="scientific">Rhodococcus hoagii (strain 103S)</name>
    <name type="common">Rhodococcus equi</name>
    <dbReference type="NCBI Taxonomy" id="685727"/>
    <lineage>
        <taxon>Bacteria</taxon>
        <taxon>Bacillati</taxon>
        <taxon>Actinomycetota</taxon>
        <taxon>Actinomycetes</taxon>
        <taxon>Mycobacteriales</taxon>
        <taxon>Nocardiaceae</taxon>
        <taxon>Prescottella</taxon>
    </lineage>
</organism>
<evidence type="ECO:0000259" key="10">
    <source>
        <dbReference type="Pfam" id="PF00724"/>
    </source>
</evidence>
<proteinExistence type="inferred from homology"/>
<comment type="cofactor">
    <cofactor evidence="2">
        <name>[4Fe-4S] cluster</name>
        <dbReference type="ChEBI" id="CHEBI:49883"/>
    </cofactor>
</comment>
<comment type="cofactor">
    <cofactor evidence="1">
        <name>FMN</name>
        <dbReference type="ChEBI" id="CHEBI:58210"/>
    </cofactor>
</comment>
<dbReference type="InterPro" id="IPR036188">
    <property type="entry name" value="FAD/NAD-bd_sf"/>
</dbReference>
<keyword evidence="6" id="KW-0479">Metal-binding</keyword>
<dbReference type="GO" id="GO:0051536">
    <property type="term" value="F:iron-sulfur cluster binding"/>
    <property type="evidence" value="ECO:0007669"/>
    <property type="project" value="UniProtKB-KW"/>
</dbReference>
<dbReference type="Pfam" id="PF00724">
    <property type="entry name" value="Oxidored_FMN"/>
    <property type="match status" value="1"/>
</dbReference>
<dbReference type="GO" id="GO:0046872">
    <property type="term" value="F:metal ion binding"/>
    <property type="evidence" value="ECO:0007669"/>
    <property type="project" value="UniProtKB-KW"/>
</dbReference>
<evidence type="ECO:0000256" key="3">
    <source>
        <dbReference type="ARBA" id="ARBA00011048"/>
    </source>
</evidence>
<keyword evidence="5" id="KW-0288">FMN</keyword>
<dbReference type="GO" id="GO:0010181">
    <property type="term" value="F:FMN binding"/>
    <property type="evidence" value="ECO:0007669"/>
    <property type="project" value="InterPro"/>
</dbReference>
<name>A0A3S5YD41_RHOH1</name>
<dbReference type="InterPro" id="IPR013785">
    <property type="entry name" value="Aldolase_TIM"/>
</dbReference>
<dbReference type="PANTHER" id="PTHR42917:SF2">
    <property type="entry name" value="2,4-DIENOYL-COA REDUCTASE [(2E)-ENOYL-COA-PRODUCING]"/>
    <property type="match status" value="1"/>
</dbReference>
<keyword evidence="9" id="KW-0411">Iron-sulfur</keyword>
<dbReference type="Gene3D" id="3.40.50.720">
    <property type="entry name" value="NAD(P)-binding Rossmann-like Domain"/>
    <property type="match status" value="1"/>
</dbReference>
<dbReference type="InterPro" id="IPR023753">
    <property type="entry name" value="FAD/NAD-binding_dom"/>
</dbReference>
<evidence type="ECO:0000256" key="6">
    <source>
        <dbReference type="ARBA" id="ARBA00022723"/>
    </source>
</evidence>
<accession>A0A3S5YD41</accession>
<feature type="domain" description="NADH:flavin oxidoreductase/NADH oxidase N-terminal" evidence="10">
    <location>
        <begin position="10"/>
        <end position="345"/>
    </location>
</feature>
<evidence type="ECO:0000313" key="12">
    <source>
        <dbReference type="EMBL" id="CBH50535.1"/>
    </source>
</evidence>
<gene>
    <name evidence="12" type="ordered locus">REQ_45810</name>
</gene>
<dbReference type="GO" id="GO:0008670">
    <property type="term" value="F:2,4-dienoyl-CoA reductase (NADPH) activity"/>
    <property type="evidence" value="ECO:0007669"/>
    <property type="project" value="TreeGrafter"/>
</dbReference>
<dbReference type="PRINTS" id="PR00368">
    <property type="entry name" value="FADPNR"/>
</dbReference>
<evidence type="ECO:0000256" key="5">
    <source>
        <dbReference type="ARBA" id="ARBA00022643"/>
    </source>
</evidence>